<evidence type="ECO:0008006" key="14">
    <source>
        <dbReference type="Google" id="ProtNLM"/>
    </source>
</evidence>
<evidence type="ECO:0000256" key="5">
    <source>
        <dbReference type="ARBA" id="ARBA00022840"/>
    </source>
</evidence>
<feature type="compositionally biased region" description="Low complexity" evidence="9">
    <location>
        <begin position="10"/>
        <end position="20"/>
    </location>
</feature>
<evidence type="ECO:0000256" key="6">
    <source>
        <dbReference type="ARBA" id="ARBA00023125"/>
    </source>
</evidence>
<feature type="domain" description="Helicase C-terminal" evidence="11">
    <location>
        <begin position="832"/>
        <end position="985"/>
    </location>
</feature>
<dbReference type="InterPro" id="IPR047112">
    <property type="entry name" value="RecG/Mfd"/>
</dbReference>
<keyword evidence="5" id="KW-0067">ATP-binding</keyword>
<dbReference type="SMART" id="SM01058">
    <property type="entry name" value="CarD_TRCF"/>
    <property type="match status" value="1"/>
</dbReference>
<evidence type="ECO:0000313" key="13">
    <source>
        <dbReference type="Proteomes" id="UP001530293"/>
    </source>
</evidence>
<organism evidence="12 13">
    <name type="scientific">Discostella pseudostelligera</name>
    <dbReference type="NCBI Taxonomy" id="259834"/>
    <lineage>
        <taxon>Eukaryota</taxon>
        <taxon>Sar</taxon>
        <taxon>Stramenopiles</taxon>
        <taxon>Ochrophyta</taxon>
        <taxon>Bacillariophyta</taxon>
        <taxon>Coscinodiscophyceae</taxon>
        <taxon>Thalassiosirophycidae</taxon>
        <taxon>Stephanodiscales</taxon>
        <taxon>Stephanodiscaceae</taxon>
        <taxon>Discostella</taxon>
    </lineage>
</organism>
<feature type="coiled-coil region" evidence="8">
    <location>
        <begin position="1280"/>
        <end position="1307"/>
    </location>
</feature>
<dbReference type="InterPro" id="IPR003711">
    <property type="entry name" value="CarD-like/TRCF_RID"/>
</dbReference>
<dbReference type="GO" id="GO:0016787">
    <property type="term" value="F:hydrolase activity"/>
    <property type="evidence" value="ECO:0007669"/>
    <property type="project" value="UniProtKB-KW"/>
</dbReference>
<dbReference type="SMART" id="SM00490">
    <property type="entry name" value="HELICc"/>
    <property type="match status" value="1"/>
</dbReference>
<evidence type="ECO:0000256" key="7">
    <source>
        <dbReference type="ARBA" id="ARBA00023204"/>
    </source>
</evidence>
<feature type="region of interest" description="Disordered" evidence="9">
    <location>
        <begin position="1"/>
        <end position="21"/>
    </location>
</feature>
<evidence type="ECO:0000256" key="3">
    <source>
        <dbReference type="ARBA" id="ARBA00022801"/>
    </source>
</evidence>
<dbReference type="Pfam" id="PF00271">
    <property type="entry name" value="Helicase_C"/>
    <property type="match status" value="1"/>
</dbReference>
<feature type="region of interest" description="Disordered" evidence="9">
    <location>
        <begin position="404"/>
        <end position="429"/>
    </location>
</feature>
<dbReference type="PANTHER" id="PTHR47964:SF1">
    <property type="entry name" value="ATP-DEPENDENT DNA HELICASE HOMOLOG RECG, CHLOROPLASTIC"/>
    <property type="match status" value="1"/>
</dbReference>
<dbReference type="SUPFAM" id="SSF143517">
    <property type="entry name" value="TRCF domain-like"/>
    <property type="match status" value="1"/>
</dbReference>
<dbReference type="Pfam" id="PF03461">
    <property type="entry name" value="TRCF"/>
    <property type="match status" value="1"/>
</dbReference>
<dbReference type="InterPro" id="IPR014001">
    <property type="entry name" value="Helicase_ATP-bd"/>
</dbReference>
<evidence type="ECO:0000313" key="12">
    <source>
        <dbReference type="EMBL" id="KAL3763646.1"/>
    </source>
</evidence>
<keyword evidence="4" id="KW-0347">Helicase</keyword>
<evidence type="ECO:0000256" key="1">
    <source>
        <dbReference type="ARBA" id="ARBA00022741"/>
    </source>
</evidence>
<dbReference type="GO" id="GO:0005524">
    <property type="term" value="F:ATP binding"/>
    <property type="evidence" value="ECO:0007669"/>
    <property type="project" value="UniProtKB-KW"/>
</dbReference>
<gene>
    <name evidence="12" type="ORF">ACHAWU_009070</name>
</gene>
<evidence type="ECO:0000256" key="9">
    <source>
        <dbReference type="SAM" id="MobiDB-lite"/>
    </source>
</evidence>
<dbReference type="InterPro" id="IPR005118">
    <property type="entry name" value="TRCF_C"/>
</dbReference>
<dbReference type="Gene3D" id="3.90.1150.50">
    <property type="entry name" value="Transcription-repair-coupling factor, D7 domain"/>
    <property type="match status" value="1"/>
</dbReference>
<feature type="domain" description="Helicase ATP-binding" evidence="10">
    <location>
        <begin position="645"/>
        <end position="811"/>
    </location>
</feature>
<evidence type="ECO:0000259" key="10">
    <source>
        <dbReference type="PROSITE" id="PS51192"/>
    </source>
</evidence>
<dbReference type="EMBL" id="JALLBG020000118">
    <property type="protein sequence ID" value="KAL3763646.1"/>
    <property type="molecule type" value="Genomic_DNA"/>
</dbReference>
<reference evidence="12 13" key="1">
    <citation type="submission" date="2024-10" db="EMBL/GenBank/DDBJ databases">
        <title>Updated reference genomes for cyclostephanoid diatoms.</title>
        <authorList>
            <person name="Roberts W.R."/>
            <person name="Alverson A.J."/>
        </authorList>
    </citation>
    <scope>NUCLEOTIDE SEQUENCE [LARGE SCALE GENOMIC DNA]</scope>
    <source>
        <strain evidence="12 13">AJA232-27</strain>
    </source>
</reference>
<dbReference type="PROSITE" id="PS51192">
    <property type="entry name" value="HELICASE_ATP_BIND_1"/>
    <property type="match status" value="1"/>
</dbReference>
<name>A0ABD3MLD5_9STRA</name>
<dbReference type="InterPro" id="IPR027417">
    <property type="entry name" value="P-loop_NTPase"/>
</dbReference>
<keyword evidence="3" id="KW-0378">Hydrolase</keyword>
<keyword evidence="6" id="KW-0238">DNA-binding</keyword>
<dbReference type="InterPro" id="IPR011545">
    <property type="entry name" value="DEAD/DEAH_box_helicase_dom"/>
</dbReference>
<dbReference type="PROSITE" id="PS51194">
    <property type="entry name" value="HELICASE_CTER"/>
    <property type="match status" value="1"/>
</dbReference>
<proteinExistence type="predicted"/>
<keyword evidence="7" id="KW-0234">DNA repair</keyword>
<dbReference type="GO" id="GO:0004386">
    <property type="term" value="F:helicase activity"/>
    <property type="evidence" value="ECO:0007669"/>
    <property type="project" value="UniProtKB-KW"/>
</dbReference>
<dbReference type="InterPro" id="IPR037235">
    <property type="entry name" value="TRCF-like_C_D7"/>
</dbReference>
<dbReference type="PANTHER" id="PTHR47964">
    <property type="entry name" value="ATP-DEPENDENT DNA HELICASE HOMOLOG RECG, CHLOROPLASTIC"/>
    <property type="match status" value="1"/>
</dbReference>
<comment type="caution">
    <text evidence="12">The sequence shown here is derived from an EMBL/GenBank/DDBJ whole genome shotgun (WGS) entry which is preliminary data.</text>
</comment>
<accession>A0ABD3MLD5</accession>
<dbReference type="GO" id="GO:0003677">
    <property type="term" value="F:DNA binding"/>
    <property type="evidence" value="ECO:0007669"/>
    <property type="project" value="UniProtKB-KW"/>
</dbReference>
<dbReference type="GO" id="GO:0006281">
    <property type="term" value="P:DNA repair"/>
    <property type="evidence" value="ECO:0007669"/>
    <property type="project" value="UniProtKB-KW"/>
</dbReference>
<feature type="compositionally biased region" description="Polar residues" evidence="9">
    <location>
        <begin position="411"/>
        <end position="421"/>
    </location>
</feature>
<evidence type="ECO:0000256" key="2">
    <source>
        <dbReference type="ARBA" id="ARBA00022763"/>
    </source>
</evidence>
<dbReference type="Pfam" id="PF00270">
    <property type="entry name" value="DEAD"/>
    <property type="match status" value="1"/>
</dbReference>
<keyword evidence="1" id="KW-0547">Nucleotide-binding</keyword>
<evidence type="ECO:0000256" key="4">
    <source>
        <dbReference type="ARBA" id="ARBA00022806"/>
    </source>
</evidence>
<dbReference type="Proteomes" id="UP001530293">
    <property type="component" value="Unassembled WGS sequence"/>
</dbReference>
<dbReference type="SMART" id="SM00982">
    <property type="entry name" value="TRCF"/>
    <property type="match status" value="1"/>
</dbReference>
<dbReference type="Gene3D" id="2.40.10.170">
    <property type="match status" value="1"/>
</dbReference>
<dbReference type="Gene3D" id="3.40.50.300">
    <property type="entry name" value="P-loop containing nucleotide triphosphate hydrolases"/>
    <property type="match status" value="2"/>
</dbReference>
<sequence length="1312" mass="145993">MRLDKKISKHSTLQSSSESSITRHAAGDSLQRHLSPKPLLLLLVLVLSSAHVHTVECFSLPPLMPSAIISATAALRKDYSISTISTNSYSISRHKWQIFGMNNEEDDYDDEASSTNTAREEDTVEAYSSIDDSNEDDDDEQPIKKRQLSLAELEDYEEARQAALEWEELQGTSSSQSMLTSTTTAMVEASASASSPSSNTYTTSSSVMSFDYDSANTNYGADTNNNDNNNRQQATYLPNTPQQEIALAQKRDILQNTRLNEMFAEEDAVAANRQAQILALMDEDDKIWKAERRKRLLGKYASVESWEEVERLMEEDRRKEAKEIELKVNMAKQAGITLTMLEPTDGGGDISYNSNSNFINNNTASNFNPTIGAPGRTSWFGPEDDIDLELEFQLLKDKQSEIVNGEGGGQIESTTAKTSGPINEDTGPPRFVNGKLTSLEQLMGISVGSAGGWSLEVFPGDFVVHRKYGIGQYEKTVLKPKSKLTPEEREAAESRRKEIISQLMREGKGVEDIQKVVETFGTELDRDPISNPLSTFLEIKYSDAAVHVPIDRAYRLSRYRAGDAAIKPRLSRVKGEAWSKAKQKVEVSTVQMAEDVLALYATRETLNRPPFDPSFEGKVKEFAKTFAFDPTPDQKKCFEDVENDMVWRSRPMDRLICGDVGFGKTEVAMRALFRAVINGRQAALLAPTGVLAAQHYKNIVKRVGEGTEYGFRVALLRGGMGKNTKKGRELRAAIAAGDVDLVVGTHALLSNGMSFKDLGLLTIDEEQRFGVNQKERLKLICNCVDVLTLSATPIPRTLQMSLSGIRDTSTIRSPPPMRKPTISYVQEYEESLIRDAIERELARGGQCYYVVPRISQLEGAETMLKKIFPKLRVIQAHGRMARGAAEENVAAFAEGNYDVLLATTVIENGVDIPRVNTMIIQNAQAFGMSTLYQLRGRVGRSDLQAFAYFFHKNDFITEQSAQRLRAMADLHELGSGFDVANRDLEIRGAGSLLGTEQSGMAARVGFDLYMRMLKKSMRQLRGLDLPVVPRSNVLLPGREGCIEWVANSPGVNGDSSSGTSYLIPESYITNSRERSSEESLARLAESTQRLVEITNTWRDKHGPIPAELQNNLKALHLHTCLRQLGIDVVGLDATTGDCILRSPGLRPRHWAMICSQLPKGAPPKGLDVIFPARFSFSDFDTEIPGGKRLDLNELLASPGYSDDEEEWDALDEEEVEAMKEISSAVNIQSLDEIEVHNYPRFVMKELSKTTKEGSRVDALLKVLLPPSKIVFQKQQGDKEKAKVAAELREKRELIAKQKKEQEKISRRIGYQF</sequence>
<dbReference type="InterPro" id="IPR001650">
    <property type="entry name" value="Helicase_C-like"/>
</dbReference>
<keyword evidence="2" id="KW-0227">DNA damage</keyword>
<feature type="region of interest" description="Disordered" evidence="9">
    <location>
        <begin position="105"/>
        <end position="143"/>
    </location>
</feature>
<keyword evidence="13" id="KW-1185">Reference proteome</keyword>
<dbReference type="SMART" id="SM00487">
    <property type="entry name" value="DEXDc"/>
    <property type="match status" value="1"/>
</dbReference>
<evidence type="ECO:0000259" key="11">
    <source>
        <dbReference type="PROSITE" id="PS51194"/>
    </source>
</evidence>
<protein>
    <recommendedName>
        <fullName evidence="14">Transcription-repair coupling factor</fullName>
    </recommendedName>
</protein>
<evidence type="ECO:0000256" key="8">
    <source>
        <dbReference type="SAM" id="Coils"/>
    </source>
</evidence>
<keyword evidence="8" id="KW-0175">Coiled coil</keyword>
<dbReference type="SUPFAM" id="SSF52540">
    <property type="entry name" value="P-loop containing nucleoside triphosphate hydrolases"/>
    <property type="match status" value="1"/>
</dbReference>